<dbReference type="GO" id="GO:0031250">
    <property type="term" value="C:anaerobic ribonucleoside-triphosphate reductase complex"/>
    <property type="evidence" value="ECO:0007669"/>
    <property type="project" value="TreeGrafter"/>
</dbReference>
<dbReference type="AlphaFoldDB" id="A0A841GK08"/>
<dbReference type="SUPFAM" id="SSF51998">
    <property type="entry name" value="PFL-like glycyl radical enzymes"/>
    <property type="match status" value="1"/>
</dbReference>
<protein>
    <submittedName>
        <fullName evidence="1">Ribonucleoside-triphosphate reductase</fullName>
        <ecNumber evidence="1">1.17.4.2</ecNumber>
    </submittedName>
</protein>
<proteinExistence type="predicted"/>
<dbReference type="EC" id="1.17.4.2" evidence="1"/>
<dbReference type="GO" id="GO:0009265">
    <property type="term" value="P:2'-deoxyribonucleotide biosynthetic process"/>
    <property type="evidence" value="ECO:0007669"/>
    <property type="project" value="TreeGrafter"/>
</dbReference>
<gene>
    <name evidence="1" type="ORF">HNP65_001159</name>
</gene>
<reference evidence="1 2" key="1">
    <citation type="submission" date="2020-08" db="EMBL/GenBank/DDBJ databases">
        <title>Genomic Encyclopedia of Type Strains, Phase IV (KMG-IV): sequencing the most valuable type-strain genomes for metagenomic binning, comparative biology and taxonomic classification.</title>
        <authorList>
            <person name="Goeker M."/>
        </authorList>
    </citation>
    <scope>NUCLEOTIDE SEQUENCE [LARGE SCALE GENOMIC DNA]</scope>
    <source>
        <strain evidence="1 2">DSM 13481</strain>
    </source>
</reference>
<dbReference type="GO" id="GO:0006260">
    <property type="term" value="P:DNA replication"/>
    <property type="evidence" value="ECO:0007669"/>
    <property type="project" value="InterPro"/>
</dbReference>
<keyword evidence="2" id="KW-1185">Reference proteome</keyword>
<evidence type="ECO:0000313" key="1">
    <source>
        <dbReference type="EMBL" id="MBB6062707.1"/>
    </source>
</evidence>
<evidence type="ECO:0000313" key="2">
    <source>
        <dbReference type="Proteomes" id="UP000555828"/>
    </source>
</evidence>
<dbReference type="PANTHER" id="PTHR21075:SF0">
    <property type="entry name" value="ANAEROBIC RIBONUCLEOSIDE-TRIPHOSPHATE REDUCTASE"/>
    <property type="match status" value="1"/>
</dbReference>
<dbReference type="EMBL" id="JACHEX010000003">
    <property type="protein sequence ID" value="MBB6062707.1"/>
    <property type="molecule type" value="Genomic_DNA"/>
</dbReference>
<dbReference type="Pfam" id="PF13597">
    <property type="entry name" value="NRDD"/>
    <property type="match status" value="1"/>
</dbReference>
<dbReference type="PANTHER" id="PTHR21075">
    <property type="entry name" value="ANAEROBIC RIBONUCLEOSIDE-TRIPHOSPHATE REDUCTASE"/>
    <property type="match status" value="1"/>
</dbReference>
<name>A0A841GK08_9BACT</name>
<dbReference type="GO" id="GO:0008998">
    <property type="term" value="F:ribonucleoside-triphosphate reductase (thioredoxin) activity"/>
    <property type="evidence" value="ECO:0007669"/>
    <property type="project" value="UniProtKB-EC"/>
</dbReference>
<organism evidence="1 2">
    <name type="scientific">Thermosipho japonicus</name>
    <dbReference type="NCBI Taxonomy" id="90323"/>
    <lineage>
        <taxon>Bacteria</taxon>
        <taxon>Thermotogati</taxon>
        <taxon>Thermotogota</taxon>
        <taxon>Thermotogae</taxon>
        <taxon>Thermotogales</taxon>
        <taxon>Fervidobacteriaceae</taxon>
        <taxon>Thermosipho</taxon>
    </lineage>
</organism>
<dbReference type="RefSeq" id="WP_184619358.1">
    <property type="nucleotide sequence ID" value="NZ_JACHEX010000003.1"/>
</dbReference>
<comment type="caution">
    <text evidence="1">The sequence shown here is derived from an EMBL/GenBank/DDBJ whole genome shotgun (WGS) entry which is preliminary data.</text>
</comment>
<dbReference type="InterPro" id="IPR012833">
    <property type="entry name" value="NrdD"/>
</dbReference>
<sequence>MFVKFGYSEDFDLQFKKLEEKYGSEIFELEGFGKNLDIDYFNKKFFANEKIGDLSIDTNANVRSKHIGTYFAEVNKPFTKLNSIYVIWKKMKKLYGKEDANKFLEAQINGAIYLHDAHHAAFMPYCFAYTLQPIVEKGLPFIDTIQSIPAQHLSTFIQHVIQFVMFASNQSSGAVGLPDFFVWMWYYVKKDLEEGIIPKDKIDWYIEQHFQILTYSFNQPIRTHQSPYTNFTYLDRNYIKAIFEGEKYPDGTPIVNELENIIKLQKHYWEWVAKERERQMFTFPVLTASLLYKDGKFVDEDSARFINKINLKWQDTNWYISDSIDAVASCCRLTSSTKEIKLSLSADPEDTKLKGMANSIGGSDLNIGSFKVVTINLPRIALEANGDKDKFFEILNERVDLVQKILHVVRTIIQERIEQDVLPLYKVGLMKLERQYGTIGITGVWESSDFMGLTELSAEGLKYSKDGEMFVSQTLDFIKSKAEEGFKKYGFTFNIEQVPAEKAAVTLAKKDAIIFGKERQPYELYSNQWVPLTAETDMMNRIKYSGKFDKKVSGGAILHINIGAPFKSEEDSWKMVNLIAKKGVMYFAFNQKISVCNEGHAFIGKRCPICGKEKAEEYIRIVGYLVPINSFNKTRRNYEYSKRKFYSLEVM</sequence>
<dbReference type="Gene3D" id="3.20.70.20">
    <property type="match status" value="1"/>
</dbReference>
<dbReference type="NCBIfam" id="TIGR02827">
    <property type="entry name" value="RNR_anaer_Bdell"/>
    <property type="match status" value="1"/>
</dbReference>
<dbReference type="GO" id="GO:0004748">
    <property type="term" value="F:ribonucleoside-diphosphate reductase activity, thioredoxin disulfide as acceptor"/>
    <property type="evidence" value="ECO:0007669"/>
    <property type="project" value="TreeGrafter"/>
</dbReference>
<dbReference type="NCBIfam" id="NF006127">
    <property type="entry name" value="PRK08271.1"/>
    <property type="match status" value="1"/>
</dbReference>
<accession>A0A841GK08</accession>
<dbReference type="Proteomes" id="UP000555828">
    <property type="component" value="Unassembled WGS sequence"/>
</dbReference>
<keyword evidence="1" id="KW-0560">Oxidoreductase</keyword>